<accession>A0A3Q9ULD8</accession>
<evidence type="ECO:0000256" key="7">
    <source>
        <dbReference type="ARBA" id="ARBA00023306"/>
    </source>
</evidence>
<gene>
    <name evidence="11" type="ORF">C0Z10_08430</name>
</gene>
<keyword evidence="6 9" id="KW-0175">Coiled coil</keyword>
<keyword evidence="5" id="KW-0132">Cell division</keyword>
<dbReference type="InterPro" id="IPR007793">
    <property type="entry name" value="DivIVA_fam"/>
</dbReference>
<dbReference type="PANTHER" id="PTHR35794">
    <property type="entry name" value="CELL DIVISION PROTEIN DIVIVA"/>
    <property type="match status" value="1"/>
</dbReference>
<comment type="similarity">
    <text evidence="2">Belongs to the DivIVA family.</text>
</comment>
<evidence type="ECO:0000256" key="10">
    <source>
        <dbReference type="SAM" id="MobiDB-lite"/>
    </source>
</evidence>
<dbReference type="EMBL" id="CP025570">
    <property type="protein sequence ID" value="AZZ39773.1"/>
    <property type="molecule type" value="Genomic_DNA"/>
</dbReference>
<evidence type="ECO:0000256" key="2">
    <source>
        <dbReference type="ARBA" id="ARBA00009008"/>
    </source>
</evidence>
<evidence type="ECO:0000256" key="3">
    <source>
        <dbReference type="ARBA" id="ARBA00018787"/>
    </source>
</evidence>
<sequence>MTLTLDEVRRIRFPMARRPGEGYRAGEVDDFVDKVDATFAAIIDENDRLKAQMDALKTADGATAQPDPRLGEENEHLKAQLEELRTQKQNAEQKLQGAEQANAGLKAQLEELQQAAQQSGGEAAANAELARLRSENQDLQNKLQAAQQAAAAPAPAPLAQPSGSTEGQVRPEHIVVTTSAQASPAVVRMVELAIADAERVVHEAQEEAHRKTSDAEKKAHEHIVDAQTRAERIESAARVNADRMVSEAKQNAEQVTTDAKARRNDLFTKLEKERDELAGKVDQLRTFESGYRQNLVNQLRGQAESIEKGVFEPTETADLVRSENRVAPGTSATPRLDALITGRSQQN</sequence>
<evidence type="ECO:0000313" key="11">
    <source>
        <dbReference type="EMBL" id="AZZ39773.1"/>
    </source>
</evidence>
<dbReference type="GO" id="GO:0005737">
    <property type="term" value="C:cytoplasm"/>
    <property type="evidence" value="ECO:0007669"/>
    <property type="project" value="UniProtKB-SubCell"/>
</dbReference>
<dbReference type="InterPro" id="IPR019933">
    <property type="entry name" value="DivIVA_domain"/>
</dbReference>
<dbReference type="NCBIfam" id="TIGR03544">
    <property type="entry name" value="DivI1A_domain"/>
    <property type="match status" value="1"/>
</dbReference>
<evidence type="ECO:0000256" key="8">
    <source>
        <dbReference type="ARBA" id="ARBA00031737"/>
    </source>
</evidence>
<organism evidence="11 12">
    <name type="scientific">Acidipropionibacterium jensenii</name>
    <dbReference type="NCBI Taxonomy" id="1749"/>
    <lineage>
        <taxon>Bacteria</taxon>
        <taxon>Bacillati</taxon>
        <taxon>Actinomycetota</taxon>
        <taxon>Actinomycetes</taxon>
        <taxon>Propionibacteriales</taxon>
        <taxon>Propionibacteriaceae</taxon>
        <taxon>Acidipropionibacterium</taxon>
    </lineage>
</organism>
<evidence type="ECO:0000256" key="9">
    <source>
        <dbReference type="SAM" id="Coils"/>
    </source>
</evidence>
<name>A0A3Q9ULD8_9ACTN</name>
<keyword evidence="7" id="KW-0131">Cell cycle</keyword>
<dbReference type="PANTHER" id="PTHR35794:SF2">
    <property type="entry name" value="CELL DIVISION PROTEIN DIVIVA"/>
    <property type="match status" value="1"/>
</dbReference>
<dbReference type="AlphaFoldDB" id="A0A3Q9ULD8"/>
<protein>
    <recommendedName>
        <fullName evidence="3">Cell wall synthesis protein Wag31</fullName>
    </recommendedName>
    <alternativeName>
        <fullName evidence="8">Antigen 84</fullName>
    </alternativeName>
</protein>
<dbReference type="Proteomes" id="UP000285875">
    <property type="component" value="Chromosome"/>
</dbReference>
<evidence type="ECO:0000256" key="1">
    <source>
        <dbReference type="ARBA" id="ARBA00004496"/>
    </source>
</evidence>
<feature type="coiled-coil region" evidence="9">
    <location>
        <begin position="187"/>
        <end position="214"/>
    </location>
</feature>
<evidence type="ECO:0000256" key="4">
    <source>
        <dbReference type="ARBA" id="ARBA00022490"/>
    </source>
</evidence>
<dbReference type="KEGG" id="aji:C0Z10_08430"/>
<proteinExistence type="inferred from homology"/>
<dbReference type="RefSeq" id="WP_097799076.1">
    <property type="nucleotide sequence ID" value="NZ_CP025570.1"/>
</dbReference>
<feature type="compositionally biased region" description="Low complexity" evidence="10">
    <location>
        <begin position="143"/>
        <end position="161"/>
    </location>
</feature>
<keyword evidence="4" id="KW-0963">Cytoplasm</keyword>
<comment type="subcellular location">
    <subcellularLocation>
        <location evidence="1">Cytoplasm</location>
    </subcellularLocation>
</comment>
<evidence type="ECO:0000256" key="5">
    <source>
        <dbReference type="ARBA" id="ARBA00022618"/>
    </source>
</evidence>
<evidence type="ECO:0000256" key="6">
    <source>
        <dbReference type="ARBA" id="ARBA00023054"/>
    </source>
</evidence>
<reference evidence="12" key="1">
    <citation type="submission" date="2017-12" db="EMBL/GenBank/DDBJ databases">
        <title>Whole genome sequencing of Acidipropionibacterium jensenii strains JS279 and JS280.</title>
        <authorList>
            <person name="Deptula P."/>
            <person name="Laine P."/>
            <person name="Smolander O.-P."/>
            <person name="Paulin L."/>
            <person name="Auvinen P."/>
            <person name="Varmanen P."/>
        </authorList>
    </citation>
    <scope>NUCLEOTIDE SEQUENCE [LARGE SCALE GENOMIC DNA]</scope>
    <source>
        <strain evidence="12">JS280</strain>
    </source>
</reference>
<dbReference type="Gene3D" id="6.10.250.660">
    <property type="match status" value="1"/>
</dbReference>
<feature type="region of interest" description="Disordered" evidence="10">
    <location>
        <begin position="317"/>
        <end position="347"/>
    </location>
</feature>
<evidence type="ECO:0000313" key="12">
    <source>
        <dbReference type="Proteomes" id="UP000285875"/>
    </source>
</evidence>
<feature type="region of interest" description="Disordered" evidence="10">
    <location>
        <begin position="137"/>
        <end position="168"/>
    </location>
</feature>
<dbReference type="GO" id="GO:0051301">
    <property type="term" value="P:cell division"/>
    <property type="evidence" value="ECO:0007669"/>
    <property type="project" value="UniProtKB-KW"/>
</dbReference>